<dbReference type="SUPFAM" id="SSF47413">
    <property type="entry name" value="lambda repressor-like DNA-binding domains"/>
    <property type="match status" value="1"/>
</dbReference>
<organism evidence="2 3">
    <name type="scientific">Paractinoplanes atraurantiacus</name>
    <dbReference type="NCBI Taxonomy" id="1036182"/>
    <lineage>
        <taxon>Bacteria</taxon>
        <taxon>Bacillati</taxon>
        <taxon>Actinomycetota</taxon>
        <taxon>Actinomycetes</taxon>
        <taxon>Micromonosporales</taxon>
        <taxon>Micromonosporaceae</taxon>
        <taxon>Paractinoplanes</taxon>
    </lineage>
</organism>
<name>A0A285KJ37_9ACTN</name>
<dbReference type="RefSeq" id="WP_218855131.1">
    <property type="nucleotide sequence ID" value="NZ_OBDY01000043.1"/>
</dbReference>
<evidence type="ECO:0000313" key="3">
    <source>
        <dbReference type="Proteomes" id="UP000219612"/>
    </source>
</evidence>
<dbReference type="CDD" id="cd00093">
    <property type="entry name" value="HTH_XRE"/>
    <property type="match status" value="1"/>
</dbReference>
<keyword evidence="3" id="KW-1185">Reference proteome</keyword>
<protein>
    <submittedName>
        <fullName evidence="2">Transcriptional regulator, y4mF family</fullName>
    </submittedName>
</protein>
<dbReference type="PROSITE" id="PS50943">
    <property type="entry name" value="HTH_CROC1"/>
    <property type="match status" value="1"/>
</dbReference>
<dbReference type="Proteomes" id="UP000219612">
    <property type="component" value="Unassembled WGS sequence"/>
</dbReference>
<evidence type="ECO:0000313" key="2">
    <source>
        <dbReference type="EMBL" id="SNY72615.1"/>
    </source>
</evidence>
<evidence type="ECO:0000259" key="1">
    <source>
        <dbReference type="PROSITE" id="PS50943"/>
    </source>
</evidence>
<accession>A0A285KJ37</accession>
<dbReference type="InterPro" id="IPR001387">
    <property type="entry name" value="Cro/C1-type_HTH"/>
</dbReference>
<proteinExistence type="predicted"/>
<dbReference type="EMBL" id="OBDY01000043">
    <property type="protein sequence ID" value="SNY72615.1"/>
    <property type="molecule type" value="Genomic_DNA"/>
</dbReference>
<gene>
    <name evidence="2" type="ORF">SAMN05421748_14333</name>
</gene>
<dbReference type="GO" id="GO:0003677">
    <property type="term" value="F:DNA binding"/>
    <property type="evidence" value="ECO:0007669"/>
    <property type="project" value="InterPro"/>
</dbReference>
<dbReference type="AlphaFoldDB" id="A0A285KJ37"/>
<dbReference type="InterPro" id="IPR010982">
    <property type="entry name" value="Lambda_DNA-bd_dom_sf"/>
</dbReference>
<sequence>MRLDDAGDLGRYVRERRMAADLTQVDLARQAGVSRRWLLELEGGKATAELGLIFKVIAALGLRLEVRPASSDDIDLDAYLDSLGGPA</sequence>
<dbReference type="SMART" id="SM00530">
    <property type="entry name" value="HTH_XRE"/>
    <property type="match status" value="1"/>
</dbReference>
<reference evidence="2 3" key="1">
    <citation type="submission" date="2017-09" db="EMBL/GenBank/DDBJ databases">
        <authorList>
            <person name="Ehlers B."/>
            <person name="Leendertz F.H."/>
        </authorList>
    </citation>
    <scope>NUCLEOTIDE SEQUENCE [LARGE SCALE GENOMIC DNA]</scope>
    <source>
        <strain evidence="2 3">CGMCC 4.6857</strain>
    </source>
</reference>
<dbReference type="Pfam" id="PF13560">
    <property type="entry name" value="HTH_31"/>
    <property type="match status" value="1"/>
</dbReference>
<dbReference type="Gene3D" id="1.10.260.40">
    <property type="entry name" value="lambda repressor-like DNA-binding domains"/>
    <property type="match status" value="1"/>
</dbReference>
<feature type="domain" description="HTH cro/C1-type" evidence="1">
    <location>
        <begin position="13"/>
        <end position="67"/>
    </location>
</feature>